<gene>
    <name evidence="3" type="ORF">EUA93_20040</name>
</gene>
<accession>A0A4Q2RRD9</accession>
<feature type="transmembrane region" description="Helical" evidence="1">
    <location>
        <begin position="115"/>
        <end position="132"/>
    </location>
</feature>
<evidence type="ECO:0000259" key="2">
    <source>
        <dbReference type="Pfam" id="PF04892"/>
    </source>
</evidence>
<feature type="domain" description="VanZ-like" evidence="2">
    <location>
        <begin position="64"/>
        <end position="186"/>
    </location>
</feature>
<feature type="transmembrane region" description="Helical" evidence="1">
    <location>
        <begin position="57"/>
        <end position="75"/>
    </location>
</feature>
<comment type="caution">
    <text evidence="3">The sequence shown here is derived from an EMBL/GenBank/DDBJ whole genome shotgun (WGS) entry which is preliminary data.</text>
</comment>
<dbReference type="EMBL" id="SDWT01000004">
    <property type="protein sequence ID" value="RYB90444.1"/>
    <property type="molecule type" value="Genomic_DNA"/>
</dbReference>
<evidence type="ECO:0000256" key="1">
    <source>
        <dbReference type="SAM" id="Phobius"/>
    </source>
</evidence>
<name>A0A4Q2RRD9_9ACTN</name>
<protein>
    <submittedName>
        <fullName evidence="3">VanZ family protein</fullName>
    </submittedName>
</protein>
<dbReference type="Proteomes" id="UP000294071">
    <property type="component" value="Unassembled WGS sequence"/>
</dbReference>
<keyword evidence="1" id="KW-1133">Transmembrane helix</keyword>
<keyword evidence="1" id="KW-0472">Membrane</keyword>
<dbReference type="PANTHER" id="PTHR28008:SF1">
    <property type="entry name" value="DOMAIN PROTEIN, PUTATIVE (AFU_ORTHOLOGUE AFUA_3G10980)-RELATED"/>
    <property type="match status" value="1"/>
</dbReference>
<dbReference type="InterPro" id="IPR006976">
    <property type="entry name" value="VanZ-like"/>
</dbReference>
<evidence type="ECO:0000313" key="3">
    <source>
        <dbReference type="EMBL" id="RYB90444.1"/>
    </source>
</evidence>
<feature type="transmembrane region" description="Helical" evidence="1">
    <location>
        <begin position="174"/>
        <end position="192"/>
    </location>
</feature>
<proteinExistence type="predicted"/>
<keyword evidence="1" id="KW-0812">Transmembrane</keyword>
<organism evidence="3 4">
    <name type="scientific">Nocardioides oleivorans</name>
    <dbReference type="NCBI Taxonomy" id="273676"/>
    <lineage>
        <taxon>Bacteria</taxon>
        <taxon>Bacillati</taxon>
        <taxon>Actinomycetota</taxon>
        <taxon>Actinomycetes</taxon>
        <taxon>Propionibacteriales</taxon>
        <taxon>Nocardioidaceae</taxon>
        <taxon>Nocardioides</taxon>
    </lineage>
</organism>
<evidence type="ECO:0000313" key="4">
    <source>
        <dbReference type="Proteomes" id="UP000294071"/>
    </source>
</evidence>
<dbReference type="Pfam" id="PF04892">
    <property type="entry name" value="VanZ"/>
    <property type="match status" value="1"/>
</dbReference>
<reference evidence="3 4" key="1">
    <citation type="submission" date="2019-01" db="EMBL/GenBank/DDBJ databases">
        <title>Novel species of Nocardioides.</title>
        <authorList>
            <person name="Liu Q."/>
            <person name="Xin Y.-H."/>
        </authorList>
    </citation>
    <scope>NUCLEOTIDE SEQUENCE [LARGE SCALE GENOMIC DNA]</scope>
    <source>
        <strain evidence="3 4">CGMCC 4.6882</strain>
    </source>
</reference>
<keyword evidence="4" id="KW-1185">Reference proteome</keyword>
<dbReference type="OrthoDB" id="3787741at2"/>
<dbReference type="PANTHER" id="PTHR28008">
    <property type="entry name" value="DOMAIN PROTEIN, PUTATIVE (AFU_ORTHOLOGUE AFUA_3G10980)-RELATED"/>
    <property type="match status" value="1"/>
</dbReference>
<dbReference type="AlphaFoldDB" id="A0A4Q2RRD9"/>
<feature type="transmembrane region" description="Helical" evidence="1">
    <location>
        <begin position="137"/>
        <end position="154"/>
    </location>
</feature>
<sequence>MARQRRRPARTAGALVADAPRRRRGAAVGGVGGADGRPLRLIRGAYRHDGRVLHRHPFLSLLSLAYLAFIALVTLTPGSDQPDYQGLAARILARLERYPDLDPLSSRLSIERVEFLANIGLFVPLGVFLLLLVGTRLWFVALIAGIVLTSMIESVQKTIPGRVSDPRDVAANSIGMFLGVGLALVLTLPATLRRQRERASR</sequence>